<evidence type="ECO:0000256" key="1">
    <source>
        <dbReference type="SAM" id="MobiDB-lite"/>
    </source>
</evidence>
<feature type="region of interest" description="Disordered" evidence="1">
    <location>
        <begin position="259"/>
        <end position="287"/>
    </location>
</feature>
<gene>
    <name evidence="2" type="ORF">SSLN_LOCUS10650</name>
</gene>
<reference evidence="4" key="1">
    <citation type="submission" date="2016-06" db="UniProtKB">
        <authorList>
            <consortium name="WormBaseParasite"/>
        </authorList>
    </citation>
    <scope>IDENTIFICATION</scope>
</reference>
<feature type="region of interest" description="Disordered" evidence="1">
    <location>
        <begin position="590"/>
        <end position="639"/>
    </location>
</feature>
<feature type="region of interest" description="Disordered" evidence="1">
    <location>
        <begin position="176"/>
        <end position="207"/>
    </location>
</feature>
<dbReference type="WBParaSite" id="SSLN_0001106301-mRNA-1">
    <property type="protein sequence ID" value="SSLN_0001106301-mRNA-1"/>
    <property type="gene ID" value="SSLN_0001106301"/>
</dbReference>
<evidence type="ECO:0000313" key="2">
    <source>
        <dbReference type="EMBL" id="VDL97035.1"/>
    </source>
</evidence>
<dbReference type="OrthoDB" id="6253436at2759"/>
<sequence length="657" mass="71025">MDRWRRRQMFLQMAHTSLAARTGNCPRYGVSKADTRISIPSIRTPNDDDDAMDWREVTKVQSPVLTSQCVVSCGEANDKVDAPGTTTGCHNKVTPTNPTDIHQSPVLPHGEGILPKPLMSNFDQARHCGPLLSADTHPQNHAPRFPRRRMVRKLDIPLRKAFGSRKEAEQLRVRKVMTAGKPPESTSAKITDSHSRQSVARPPAEGQPALQVRDNMLQSPWTAIPTSVPAGLNAEVLVALTEIRNSVTAIAKDLESHKSEVGCSPSTVPTAVPSASTTSANPRVGSFQSPTDLILIEALNLVRESINLQKVKPPSNSKSKRNEQSQLLGTLVEIGQSLRALKEQALERVTAVPAEEPAVICKPSKQTTKTESECSSKKQTRDQAKQAGGPKGGCLRSDHEEDTIRQSVRLAEDSDSDQNTLCTESVEIFGGTPVQAEEAVVTKLSADARDDRPSRPTKQAPFDVICCLTGNAPAAASSSYGFQRPSGYVWQPNVLAPAVAGYSMMMMMPMMVGAWVAPAAATPVVSRPPEVHYGPYCSAEPRSRIFPPMDRKPEPQQTSSVGDALPQTYLAAQCARLSYSAVQQMRTEAISQSEKFPTSKDSSCPKASTQTRSSGRADAKAMEAVGKQDKQDSFGSSDASLKHGQASHCALKLSCFC</sequence>
<feature type="compositionally biased region" description="Polar residues" evidence="1">
    <location>
        <begin position="264"/>
        <end position="287"/>
    </location>
</feature>
<proteinExistence type="predicted"/>
<name>A0A183T2F2_SCHSO</name>
<accession>A0A183T2F2</accession>
<evidence type="ECO:0000313" key="3">
    <source>
        <dbReference type="Proteomes" id="UP000275846"/>
    </source>
</evidence>
<feature type="compositionally biased region" description="Polar residues" evidence="1">
    <location>
        <begin position="590"/>
        <end position="614"/>
    </location>
</feature>
<feature type="region of interest" description="Disordered" evidence="1">
    <location>
        <begin position="544"/>
        <end position="563"/>
    </location>
</feature>
<feature type="region of interest" description="Disordered" evidence="1">
    <location>
        <begin position="362"/>
        <end position="401"/>
    </location>
</feature>
<protein>
    <submittedName>
        <fullName evidence="4">JmjC domain-containing protein</fullName>
    </submittedName>
</protein>
<dbReference type="AlphaFoldDB" id="A0A183T2F2"/>
<evidence type="ECO:0000313" key="4">
    <source>
        <dbReference type="WBParaSite" id="SSLN_0001106301-mRNA-1"/>
    </source>
</evidence>
<feature type="compositionally biased region" description="Basic and acidic residues" evidence="1">
    <location>
        <begin position="615"/>
        <end position="632"/>
    </location>
</feature>
<organism evidence="4">
    <name type="scientific">Schistocephalus solidus</name>
    <name type="common">Tapeworm</name>
    <dbReference type="NCBI Taxonomy" id="70667"/>
    <lineage>
        <taxon>Eukaryota</taxon>
        <taxon>Metazoa</taxon>
        <taxon>Spiralia</taxon>
        <taxon>Lophotrochozoa</taxon>
        <taxon>Platyhelminthes</taxon>
        <taxon>Cestoda</taxon>
        <taxon>Eucestoda</taxon>
        <taxon>Diphyllobothriidea</taxon>
        <taxon>Diphyllobothriidae</taxon>
        <taxon>Schistocephalus</taxon>
    </lineage>
</organism>
<dbReference type="EMBL" id="UYSU01036004">
    <property type="protein sequence ID" value="VDL97035.1"/>
    <property type="molecule type" value="Genomic_DNA"/>
</dbReference>
<feature type="compositionally biased region" description="Basic and acidic residues" evidence="1">
    <location>
        <begin position="368"/>
        <end position="384"/>
    </location>
</feature>
<reference evidence="2 3" key="2">
    <citation type="submission" date="2018-11" db="EMBL/GenBank/DDBJ databases">
        <authorList>
            <consortium name="Pathogen Informatics"/>
        </authorList>
    </citation>
    <scope>NUCLEOTIDE SEQUENCE [LARGE SCALE GENOMIC DNA]</scope>
    <source>
        <strain evidence="2 3">NST_G2</strain>
    </source>
</reference>
<dbReference type="Proteomes" id="UP000275846">
    <property type="component" value="Unassembled WGS sequence"/>
</dbReference>
<keyword evidence="3" id="KW-1185">Reference proteome</keyword>